<gene>
    <name evidence="4" type="ORF">F2P44_00745</name>
</gene>
<organism evidence="4 5">
    <name type="scientific">Massilia frigida</name>
    <dbReference type="NCBI Taxonomy" id="2609281"/>
    <lineage>
        <taxon>Bacteria</taxon>
        <taxon>Pseudomonadati</taxon>
        <taxon>Pseudomonadota</taxon>
        <taxon>Betaproteobacteria</taxon>
        <taxon>Burkholderiales</taxon>
        <taxon>Oxalobacteraceae</taxon>
        <taxon>Telluria group</taxon>
        <taxon>Massilia</taxon>
    </lineage>
</organism>
<dbReference type="Proteomes" id="UP000621455">
    <property type="component" value="Unassembled WGS sequence"/>
</dbReference>
<keyword evidence="2" id="KW-0472">Membrane</keyword>
<evidence type="ECO:0000313" key="4">
    <source>
        <dbReference type="EMBL" id="NHZ77831.1"/>
    </source>
</evidence>
<feature type="transmembrane region" description="Helical" evidence="2">
    <location>
        <begin position="120"/>
        <end position="140"/>
    </location>
</feature>
<dbReference type="PANTHER" id="PTHR44145:SF3">
    <property type="entry name" value="DNAJ HOMOLOG SUBFAMILY A MEMBER 3, MITOCHONDRIAL"/>
    <property type="match status" value="1"/>
</dbReference>
<name>A0ABX0N3H5_9BURK</name>
<keyword evidence="2" id="KW-0812">Transmembrane</keyword>
<dbReference type="InterPro" id="IPR036869">
    <property type="entry name" value="J_dom_sf"/>
</dbReference>
<keyword evidence="1" id="KW-0143">Chaperone</keyword>
<accession>A0ABX0N3H5</accession>
<keyword evidence="2" id="KW-1133">Transmembrane helix</keyword>
<feature type="domain" description="J" evidence="3">
    <location>
        <begin position="6"/>
        <end position="71"/>
    </location>
</feature>
<dbReference type="InterPro" id="IPR001623">
    <property type="entry name" value="DnaJ_domain"/>
</dbReference>
<dbReference type="PANTHER" id="PTHR44145">
    <property type="entry name" value="DNAJ HOMOLOG SUBFAMILY A MEMBER 3, MITOCHONDRIAL"/>
    <property type="match status" value="1"/>
</dbReference>
<dbReference type="PRINTS" id="PR00625">
    <property type="entry name" value="JDOMAIN"/>
</dbReference>
<evidence type="ECO:0000259" key="3">
    <source>
        <dbReference type="PROSITE" id="PS50076"/>
    </source>
</evidence>
<evidence type="ECO:0000256" key="1">
    <source>
        <dbReference type="ARBA" id="ARBA00023186"/>
    </source>
</evidence>
<dbReference type="SUPFAM" id="SSF46565">
    <property type="entry name" value="Chaperone J-domain"/>
    <property type="match status" value="1"/>
</dbReference>
<sequence length="324" mass="35638">MAKIHTHYDNLKVARLAPQEVIRAAYKALSQKYHPDKNPGDEKAARIMAILNSAYGTLSDPVRRKEHDEWIAAEEWEIEWLESTRTDEGRDKPRHDVAPAWDTAPVALAPPYRAVRDPRWWFGLMLCFGLGCAAGAFFLGQERAVPVPVVLASALETPRTETPAPTGKPAEARADSWAVAKPHVADAGQRPPDIRTLGVTELVVPARVADCESELHSLIAPNGEPWPAQSAYVDGFPIGNQGPETQISIDNTRNGSPVLVKIFDLDRRSNVRHVYVQARDTFVADRLTAGKYEVRYQNVDVGGSQAECVGRRKQAAAARSLDPG</sequence>
<evidence type="ECO:0000313" key="5">
    <source>
        <dbReference type="Proteomes" id="UP000621455"/>
    </source>
</evidence>
<dbReference type="InterPro" id="IPR051938">
    <property type="entry name" value="Apopto_cytoskel_mod"/>
</dbReference>
<proteinExistence type="predicted"/>
<evidence type="ECO:0000256" key="2">
    <source>
        <dbReference type="SAM" id="Phobius"/>
    </source>
</evidence>
<dbReference type="Pfam" id="PF00226">
    <property type="entry name" value="DnaJ"/>
    <property type="match status" value="1"/>
</dbReference>
<keyword evidence="5" id="KW-1185">Reference proteome</keyword>
<comment type="caution">
    <text evidence="4">The sequence shown here is derived from an EMBL/GenBank/DDBJ whole genome shotgun (WGS) entry which is preliminary data.</text>
</comment>
<protein>
    <submittedName>
        <fullName evidence="4">DnaJ domain-containing protein</fullName>
    </submittedName>
</protein>
<dbReference type="CDD" id="cd06257">
    <property type="entry name" value="DnaJ"/>
    <property type="match status" value="1"/>
</dbReference>
<reference evidence="4 5" key="1">
    <citation type="submission" date="2019-10" db="EMBL/GenBank/DDBJ databases">
        <title>Taxonomy of Antarctic Massilia spp.: description of Massilia rubra sp. nov., Massilia aquatica sp. nov., Massilia mucilaginosa sp. nov., Massilia frigida sp. nov. isolated from streams, lakes and regoliths.</title>
        <authorList>
            <person name="Holochova P."/>
            <person name="Sedlacek I."/>
            <person name="Kralova S."/>
            <person name="Maslanova I."/>
            <person name="Busse H.-J."/>
            <person name="Stankova E."/>
            <person name="Vrbovska V."/>
            <person name="Kovarovic V."/>
            <person name="Bartak M."/>
            <person name="Svec P."/>
            <person name="Pantucek R."/>
        </authorList>
    </citation>
    <scope>NUCLEOTIDE SEQUENCE [LARGE SCALE GENOMIC DNA]</scope>
    <source>
        <strain evidence="4 5">CCM 8695</strain>
    </source>
</reference>
<dbReference type="RefSeq" id="WP_167084099.1">
    <property type="nucleotide sequence ID" value="NZ_WHJG01000001.1"/>
</dbReference>
<dbReference type="Gene3D" id="1.10.287.110">
    <property type="entry name" value="DnaJ domain"/>
    <property type="match status" value="1"/>
</dbReference>
<dbReference type="PROSITE" id="PS50076">
    <property type="entry name" value="DNAJ_2"/>
    <property type="match status" value="1"/>
</dbReference>
<dbReference type="SMART" id="SM00271">
    <property type="entry name" value="DnaJ"/>
    <property type="match status" value="1"/>
</dbReference>
<dbReference type="EMBL" id="WHJG01000001">
    <property type="protein sequence ID" value="NHZ77831.1"/>
    <property type="molecule type" value="Genomic_DNA"/>
</dbReference>